<organism evidence="2 3">
    <name type="scientific">Vibrio casei</name>
    <dbReference type="NCBI Taxonomy" id="673372"/>
    <lineage>
        <taxon>Bacteria</taxon>
        <taxon>Pseudomonadati</taxon>
        <taxon>Pseudomonadota</taxon>
        <taxon>Gammaproteobacteria</taxon>
        <taxon>Vibrionales</taxon>
        <taxon>Vibrionaceae</taxon>
        <taxon>Vibrio</taxon>
    </lineage>
</organism>
<dbReference type="EMBL" id="QPGL01000002">
    <property type="protein sequence ID" value="RCS70317.1"/>
    <property type="molecule type" value="Genomic_DNA"/>
</dbReference>
<evidence type="ECO:0000313" key="2">
    <source>
        <dbReference type="EMBL" id="RCS70317.1"/>
    </source>
</evidence>
<dbReference type="PROSITE" id="PS51094">
    <property type="entry name" value="PTS_EIIA_TYPE_2"/>
    <property type="match status" value="1"/>
</dbReference>
<dbReference type="SUPFAM" id="SSF55804">
    <property type="entry name" value="Phoshotransferase/anion transport protein"/>
    <property type="match status" value="1"/>
</dbReference>
<dbReference type="Gene3D" id="3.40.930.10">
    <property type="entry name" value="Mannitol-specific EII, Chain A"/>
    <property type="match status" value="1"/>
</dbReference>
<name>A0A368LHX2_9VIBR</name>
<dbReference type="InterPro" id="IPR051541">
    <property type="entry name" value="PTS_SugarTrans_NitroReg"/>
</dbReference>
<keyword evidence="3" id="KW-1185">Reference proteome</keyword>
<sequence>MQTKRITFFLGAEGLPSWLIKFIHNQLMAFNGSATLLKIQTLQQVNVRDYLNAMTLAFQPFDLCQIILCGSKADIFESMVKRTLVEDCFLIEKNTKTTPQHLNFDNFYFQFFNITNELAAFNRLLHSVSLNEQTKNIEIEKAFVLQWVAKHANHMQQKNLREQLIQRESISSTGMQDGIAFPHILSDRVKKPQLICITTDKPIQWHSTMGSVTHIIGLVLPKPCQTEALSGVRNLATKLVNEDFRLFITQHHTSAELQVILSCLMGKI</sequence>
<evidence type="ECO:0000313" key="3">
    <source>
        <dbReference type="Proteomes" id="UP000252479"/>
    </source>
</evidence>
<proteinExistence type="predicted"/>
<dbReference type="GeneID" id="303189798"/>
<dbReference type="InterPro" id="IPR016152">
    <property type="entry name" value="PTrfase/Anion_transptr"/>
</dbReference>
<protein>
    <recommendedName>
        <fullName evidence="1">PTS EIIA type-2 domain-containing protein</fullName>
    </recommendedName>
</protein>
<dbReference type="InterPro" id="IPR002178">
    <property type="entry name" value="PTS_EIIA_type-2_dom"/>
</dbReference>
<dbReference type="PANTHER" id="PTHR47738">
    <property type="entry name" value="PTS SYSTEM FRUCTOSE-LIKE EIIA COMPONENT-RELATED"/>
    <property type="match status" value="1"/>
</dbReference>
<dbReference type="OrthoDB" id="6213484at2"/>
<evidence type="ECO:0000259" key="1">
    <source>
        <dbReference type="PROSITE" id="PS51094"/>
    </source>
</evidence>
<comment type="caution">
    <text evidence="2">The sequence shown here is derived from an EMBL/GenBank/DDBJ whole genome shotgun (WGS) entry which is preliminary data.</text>
</comment>
<dbReference type="RefSeq" id="WP_086958689.1">
    <property type="nucleotide sequence ID" value="NZ_AP018681.1"/>
</dbReference>
<dbReference type="Pfam" id="PF00359">
    <property type="entry name" value="PTS_EIIA_2"/>
    <property type="match status" value="1"/>
</dbReference>
<gene>
    <name evidence="2" type="ORF">CIK83_12795</name>
</gene>
<feature type="domain" description="PTS EIIA type-2" evidence="1">
    <location>
        <begin position="123"/>
        <end position="264"/>
    </location>
</feature>
<reference evidence="2 3" key="1">
    <citation type="journal article" date="2017" name="Elife">
        <title>Extensive horizontal gene transfer in cheese-associated bacteria.</title>
        <authorList>
            <person name="Bonham K.S."/>
            <person name="Wolfe B.E."/>
            <person name="Dutton R.J."/>
        </authorList>
    </citation>
    <scope>NUCLEOTIDE SEQUENCE [LARGE SCALE GENOMIC DNA]</scope>
    <source>
        <strain evidence="2 3">JB196</strain>
    </source>
</reference>
<dbReference type="Proteomes" id="UP000252479">
    <property type="component" value="Unassembled WGS sequence"/>
</dbReference>
<dbReference type="AlphaFoldDB" id="A0A368LHX2"/>
<accession>A0A368LHX2</accession>